<accession>A0A0J1CP68</accession>
<dbReference type="PANTHER" id="PTHR20883">
    <property type="entry name" value="PHYTANOYL-COA DIOXYGENASE DOMAIN CONTAINING 1"/>
    <property type="match status" value="1"/>
</dbReference>
<dbReference type="GO" id="GO:0016706">
    <property type="term" value="F:2-oxoglutarate-dependent dioxygenase activity"/>
    <property type="evidence" value="ECO:0007669"/>
    <property type="project" value="UniProtKB-ARBA"/>
</dbReference>
<evidence type="ECO:0000256" key="1">
    <source>
        <dbReference type="ARBA" id="ARBA00001954"/>
    </source>
</evidence>
<evidence type="ECO:0000313" key="2">
    <source>
        <dbReference type="EMBL" id="KLU22404.1"/>
    </source>
</evidence>
<dbReference type="Pfam" id="PF05721">
    <property type="entry name" value="PhyH"/>
    <property type="match status" value="1"/>
</dbReference>
<dbReference type="RefSeq" id="WP_047896002.1">
    <property type="nucleotide sequence ID" value="NZ_AEJF01000180.1"/>
</dbReference>
<keyword evidence="3" id="KW-1185">Reference proteome</keyword>
<dbReference type="Proteomes" id="UP000035963">
    <property type="component" value="Unassembled WGS sequence"/>
</dbReference>
<dbReference type="AlphaFoldDB" id="A0A0J1CP68"/>
<name>A0A0J1CP68_9BURK</name>
<dbReference type="InterPro" id="IPR008775">
    <property type="entry name" value="Phytyl_CoA_dOase-like"/>
</dbReference>
<proteinExistence type="predicted"/>
<gene>
    <name evidence="2" type="ORF">EOS_30885</name>
</gene>
<sequence>MLNRQQIQSYADHGYLVIEKLFDSEQVSRSLAAIDELLDPNNPDKPYEYEPQDGETVRRIWSPTQKHAAFKDMAADPHLLDCIEALIGENVLFHYSKLNMKGPKVGSVVEWHQDFSYYPHTNTDLVTALIFLDDASVTNGCLRVVPGSHRRGLVSHEVDGFFRGKAQGTDESLAVDIEVPAGSVLFLHCLTLHASARNTSQLPRRTFLPAYRAADAFPIYFGSHAAHNEPGIQLLRGRRAKIARVDAGTYLLPIAEREFGSLYEVQEGSHLRKALASMETAGYAVTEPTVS</sequence>
<dbReference type="PANTHER" id="PTHR20883:SF48">
    <property type="entry name" value="ECTOINE DIOXYGENASE"/>
    <property type="match status" value="1"/>
</dbReference>
<comment type="cofactor">
    <cofactor evidence="1">
        <name>Fe(2+)</name>
        <dbReference type="ChEBI" id="CHEBI:29033"/>
    </cofactor>
</comment>
<dbReference type="EMBL" id="AEJF01000180">
    <property type="protein sequence ID" value="KLU22404.1"/>
    <property type="molecule type" value="Genomic_DNA"/>
</dbReference>
<dbReference type="GO" id="GO:0005506">
    <property type="term" value="F:iron ion binding"/>
    <property type="evidence" value="ECO:0007669"/>
    <property type="project" value="UniProtKB-ARBA"/>
</dbReference>
<organism evidence="2 3">
    <name type="scientific">Caballeronia mineralivorans PML1(12)</name>
    <dbReference type="NCBI Taxonomy" id="908627"/>
    <lineage>
        <taxon>Bacteria</taxon>
        <taxon>Pseudomonadati</taxon>
        <taxon>Pseudomonadota</taxon>
        <taxon>Betaproteobacteria</taxon>
        <taxon>Burkholderiales</taxon>
        <taxon>Burkholderiaceae</taxon>
        <taxon>Caballeronia</taxon>
    </lineage>
</organism>
<reference evidence="2 3" key="1">
    <citation type="journal article" date="2015" name="Genome Announc.">
        <title>Draft Genome Sequence of Burkholderia sp. Strain PML1(12), an Ectomycorrhizosphere-Inhabiting Bacterium with Effective Mineral-Weathering Ability.</title>
        <authorList>
            <person name="Uroz S."/>
            <person name="Oger P."/>
        </authorList>
    </citation>
    <scope>NUCLEOTIDE SEQUENCE [LARGE SCALE GENOMIC DNA]</scope>
    <source>
        <strain evidence="3">PML1(12)</strain>
    </source>
</reference>
<dbReference type="PATRIC" id="fig|908627.4.peg.6887"/>
<dbReference type="SUPFAM" id="SSF51197">
    <property type="entry name" value="Clavaminate synthase-like"/>
    <property type="match status" value="1"/>
</dbReference>
<protein>
    <submittedName>
        <fullName evidence="2">Mitomycin antibiotic biosynthesis protein</fullName>
    </submittedName>
</protein>
<evidence type="ECO:0000313" key="3">
    <source>
        <dbReference type="Proteomes" id="UP000035963"/>
    </source>
</evidence>
<dbReference type="OrthoDB" id="9791262at2"/>
<dbReference type="Gene3D" id="2.60.120.620">
    <property type="entry name" value="q2cbj1_9rhob like domain"/>
    <property type="match status" value="1"/>
</dbReference>
<comment type="caution">
    <text evidence="2">The sequence shown here is derived from an EMBL/GenBank/DDBJ whole genome shotgun (WGS) entry which is preliminary data.</text>
</comment>